<keyword evidence="2" id="KW-0040">ANK repeat</keyword>
<sequence length="1439" mass="163827">MGFRKWIKSSVRGKDKDQGSSSKKADKKEKVKEDDKKEIEGKSGDNLVSQGGKGPPGKVEAGSKQELQHEGRIPAVEDAGDQGSQKPSDEADVKQELQHKELAEVIDDAPELDVELVVAPVEDERTKIRKKYWADAHALAKEELPEDEHRFLAAPADLEKYGLDAVVKEAQGAAGPPMTEKDRKMARFLLGLREYTAIVDTAIQHQPETISLVWAAVKLLLQLYTNDKQNSKHIQDALESIIRPLTLGEMYANSYMDSRGRALSMMKMNADESTPTRSLKWEQDIDFALPSLYAAVLVFCVKTQAHFEREERAGGRFKNAIKSFEASFLPYFSRIKDAEGFLRQLADQATRNRIAGFETSFVELRDSIDRMLEIIEGPVGLSDEEAKKWLRIGAVDPERHYEFNLSKQLEGTCEWFCFHRLWRKYLEGGTNLWVKGIPGAGKSVLAASLIRKLRKQHEEAGDLLLIYFFREVNPETVSPLAMIKSLIAQILRSGIDRRRILTILKEQMDKDSYFDSVGNDVKHGIQSNEMRESIQFDLGKMSVILAKILNGFPSQVYILLDALDECAHPDMVREHLLNRFISGKHEVSGETHKDARISKANNNDTIQEVDDITMIPRFLLTGRPNVSKLFQVLETFQTIKMKTEGDIHRYVSETVKKDQALSGFREEIVKTVFSKSEGMFRYAALLVQDLQVYEPTPILVRLGQMPEGINGMYEKILAKLDFNAHPRQRASRLEMRRRILWHILQTSGKYANELLLRNLTTIQYLCITDVENCRCEPDSTPLPPIDEILAICGPLICFRKRSIAVGGDVDIIEFEHRTVKEFLCCKIADLTSEGQKNEAVYTCLIDANCQDTSDRRKGTDYSQWFEEPPSWIPPILYDVYLAQVIYISTSTGRRNLKPFWNRLGGFEAYSFCCSGYAAAFYLLCNNWPCQSEFGNSSLFSRLLFEKNGEHLQTFLAVAFSVFEVAVFYENYDEYKSEEEKEHSESPYSYAKLLFHGANVSQAPSVWSLHAAKFFWTGYFCYYQRPGYPFQECYLDDTHDYYTVSIQPPNHYIRPEISLWISVFGHQATAASKCPISVDSNLWIYGSGKPPIHHTIFTSVQLFKNQEEPDRNDRALHTLQTLLELPQTDINAVDLHGRTALHLAVQLGRVDAVYTIVEFFGLLSAKGSCARMPITKQLDLNFVFAGYSALGLILDRLEGFMESLVDWGGFLFTDMKCSGAKGYGHGPSLCDRYKVYIEEQRGYDNTLVVTMEQWAGMRDKLIEHGAEDIRPEPQDRECRKVAAQLPKSEIRWLNDSSFDELNPGGDTAVTNESAWSCYKHSTHFAFWEMYKQSQPIWNARAAFEKDLEELSEAASRSIPSAFTDLTAKYPDDQLEMVWRTWPFNANTNHIVAVGENLDDVSISNTTLPIIRWGFIYTDPQMDSYRPQIYKPTPIGYLPTP</sequence>
<evidence type="ECO:0000313" key="7">
    <source>
        <dbReference type="Proteomes" id="UP000275078"/>
    </source>
</evidence>
<evidence type="ECO:0000259" key="5">
    <source>
        <dbReference type="Pfam" id="PF24883"/>
    </source>
</evidence>
<dbReference type="InterPro" id="IPR056884">
    <property type="entry name" value="NPHP3-like_N"/>
</dbReference>
<evidence type="ECO:0000256" key="3">
    <source>
        <dbReference type="SAM" id="MobiDB-lite"/>
    </source>
</evidence>
<evidence type="ECO:0000256" key="2">
    <source>
        <dbReference type="PROSITE-ProRule" id="PRU00023"/>
    </source>
</evidence>
<dbReference type="SUPFAM" id="SSF48403">
    <property type="entry name" value="Ankyrin repeat"/>
    <property type="match status" value="1"/>
</dbReference>
<feature type="compositionally biased region" description="Basic and acidic residues" evidence="3">
    <location>
        <begin position="12"/>
        <end position="43"/>
    </location>
</feature>
<dbReference type="PANTHER" id="PTHR10039">
    <property type="entry name" value="AMELOGENIN"/>
    <property type="match status" value="1"/>
</dbReference>
<feature type="domain" description="Nephrocystin 3-like N-terminal" evidence="5">
    <location>
        <begin position="411"/>
        <end position="580"/>
    </location>
</feature>
<accession>A0A3N4HPE4</accession>
<gene>
    <name evidence="6" type="ORF">BJ508DRAFT_379867</name>
</gene>
<feature type="region of interest" description="Disordered" evidence="3">
    <location>
        <begin position="1"/>
        <end position="93"/>
    </location>
</feature>
<proteinExistence type="predicted"/>
<dbReference type="PROSITE" id="PS50088">
    <property type="entry name" value="ANK_REPEAT"/>
    <property type="match status" value="1"/>
</dbReference>
<name>A0A3N4HPE4_ASCIM</name>
<dbReference type="InterPro" id="IPR002110">
    <property type="entry name" value="Ankyrin_rpt"/>
</dbReference>
<dbReference type="Proteomes" id="UP000275078">
    <property type="component" value="Unassembled WGS sequence"/>
</dbReference>
<dbReference type="Pfam" id="PF24883">
    <property type="entry name" value="NPHP3_N"/>
    <property type="match status" value="1"/>
</dbReference>
<keyword evidence="1" id="KW-0677">Repeat</keyword>
<dbReference type="InterPro" id="IPR056125">
    <property type="entry name" value="DUF7708"/>
</dbReference>
<dbReference type="PANTHER" id="PTHR10039:SF14">
    <property type="entry name" value="NACHT DOMAIN-CONTAINING PROTEIN"/>
    <property type="match status" value="1"/>
</dbReference>
<reference evidence="6 7" key="1">
    <citation type="journal article" date="2018" name="Nat. Ecol. Evol.">
        <title>Pezizomycetes genomes reveal the molecular basis of ectomycorrhizal truffle lifestyle.</title>
        <authorList>
            <person name="Murat C."/>
            <person name="Payen T."/>
            <person name="Noel B."/>
            <person name="Kuo A."/>
            <person name="Morin E."/>
            <person name="Chen J."/>
            <person name="Kohler A."/>
            <person name="Krizsan K."/>
            <person name="Balestrini R."/>
            <person name="Da Silva C."/>
            <person name="Montanini B."/>
            <person name="Hainaut M."/>
            <person name="Levati E."/>
            <person name="Barry K.W."/>
            <person name="Belfiori B."/>
            <person name="Cichocki N."/>
            <person name="Clum A."/>
            <person name="Dockter R.B."/>
            <person name="Fauchery L."/>
            <person name="Guy J."/>
            <person name="Iotti M."/>
            <person name="Le Tacon F."/>
            <person name="Lindquist E.A."/>
            <person name="Lipzen A."/>
            <person name="Malagnac F."/>
            <person name="Mello A."/>
            <person name="Molinier V."/>
            <person name="Miyauchi S."/>
            <person name="Poulain J."/>
            <person name="Riccioni C."/>
            <person name="Rubini A."/>
            <person name="Sitrit Y."/>
            <person name="Splivallo R."/>
            <person name="Traeger S."/>
            <person name="Wang M."/>
            <person name="Zifcakova L."/>
            <person name="Wipf D."/>
            <person name="Zambonelli A."/>
            <person name="Paolocci F."/>
            <person name="Nowrousian M."/>
            <person name="Ottonello S."/>
            <person name="Baldrian P."/>
            <person name="Spatafora J.W."/>
            <person name="Henrissat B."/>
            <person name="Nagy L.G."/>
            <person name="Aury J.M."/>
            <person name="Wincker P."/>
            <person name="Grigoriev I.V."/>
            <person name="Bonfante P."/>
            <person name="Martin F.M."/>
        </authorList>
    </citation>
    <scope>NUCLEOTIDE SEQUENCE [LARGE SCALE GENOMIC DNA]</scope>
    <source>
        <strain evidence="6 7">RN42</strain>
    </source>
</reference>
<evidence type="ECO:0000256" key="1">
    <source>
        <dbReference type="ARBA" id="ARBA00022737"/>
    </source>
</evidence>
<dbReference type="Gene3D" id="3.40.50.300">
    <property type="entry name" value="P-loop containing nucleotide triphosphate hydrolases"/>
    <property type="match status" value="1"/>
</dbReference>
<dbReference type="InterPro" id="IPR027417">
    <property type="entry name" value="P-loop_NTPase"/>
</dbReference>
<evidence type="ECO:0000313" key="6">
    <source>
        <dbReference type="EMBL" id="RPA75702.1"/>
    </source>
</evidence>
<feature type="domain" description="DUF7708" evidence="4">
    <location>
        <begin position="187"/>
        <end position="257"/>
    </location>
</feature>
<dbReference type="SUPFAM" id="SSF52540">
    <property type="entry name" value="P-loop containing nucleoside triphosphate hydrolases"/>
    <property type="match status" value="1"/>
</dbReference>
<dbReference type="OrthoDB" id="7464126at2759"/>
<keyword evidence="7" id="KW-1185">Reference proteome</keyword>
<feature type="compositionally biased region" description="Basic and acidic residues" evidence="3">
    <location>
        <begin position="61"/>
        <end position="72"/>
    </location>
</feature>
<dbReference type="Pfam" id="PF24809">
    <property type="entry name" value="DUF7708"/>
    <property type="match status" value="1"/>
</dbReference>
<evidence type="ECO:0000259" key="4">
    <source>
        <dbReference type="Pfam" id="PF24809"/>
    </source>
</evidence>
<dbReference type="PROSITE" id="PS50297">
    <property type="entry name" value="ANK_REP_REGION"/>
    <property type="match status" value="1"/>
</dbReference>
<dbReference type="EMBL" id="ML119758">
    <property type="protein sequence ID" value="RPA75702.1"/>
    <property type="molecule type" value="Genomic_DNA"/>
</dbReference>
<dbReference type="InterPro" id="IPR036770">
    <property type="entry name" value="Ankyrin_rpt-contain_sf"/>
</dbReference>
<dbReference type="Gene3D" id="1.25.40.20">
    <property type="entry name" value="Ankyrin repeat-containing domain"/>
    <property type="match status" value="1"/>
</dbReference>
<feature type="repeat" description="ANK" evidence="2">
    <location>
        <begin position="1135"/>
        <end position="1157"/>
    </location>
</feature>
<organism evidence="6 7">
    <name type="scientific">Ascobolus immersus RN42</name>
    <dbReference type="NCBI Taxonomy" id="1160509"/>
    <lineage>
        <taxon>Eukaryota</taxon>
        <taxon>Fungi</taxon>
        <taxon>Dikarya</taxon>
        <taxon>Ascomycota</taxon>
        <taxon>Pezizomycotina</taxon>
        <taxon>Pezizomycetes</taxon>
        <taxon>Pezizales</taxon>
        <taxon>Ascobolaceae</taxon>
        <taxon>Ascobolus</taxon>
    </lineage>
</organism>
<protein>
    <submittedName>
        <fullName evidence="6">Uncharacterized protein</fullName>
    </submittedName>
</protein>